<dbReference type="RefSeq" id="WP_206294642.1">
    <property type="nucleotide sequence ID" value="NZ_CP063458.1"/>
</dbReference>
<reference evidence="2 3" key="1">
    <citation type="submission" date="2020-10" db="EMBL/GenBank/DDBJ databases">
        <title>Wide distribution of Phycisphaera-like planctomycetes from WD2101 soil group in peatlands and genome analysis of the first cultivated representative.</title>
        <authorList>
            <person name="Dedysh S.N."/>
            <person name="Beletsky A.V."/>
            <person name="Ivanova A."/>
            <person name="Kulichevskaya I.S."/>
            <person name="Suzina N.E."/>
            <person name="Philippov D.A."/>
            <person name="Rakitin A.L."/>
            <person name="Mardanov A.V."/>
            <person name="Ravin N.V."/>
        </authorList>
    </citation>
    <scope>NUCLEOTIDE SEQUENCE [LARGE SCALE GENOMIC DNA]</scope>
    <source>
        <strain evidence="2 3">M1803</strain>
    </source>
</reference>
<protein>
    <recommendedName>
        <fullName evidence="1">DinB-like domain-containing protein</fullName>
    </recommendedName>
</protein>
<evidence type="ECO:0000313" key="2">
    <source>
        <dbReference type="EMBL" id="QOV91387.1"/>
    </source>
</evidence>
<proteinExistence type="predicted"/>
<evidence type="ECO:0000259" key="1">
    <source>
        <dbReference type="Pfam" id="PF12867"/>
    </source>
</evidence>
<dbReference type="InterPro" id="IPR034660">
    <property type="entry name" value="DinB/YfiT-like"/>
</dbReference>
<dbReference type="Pfam" id="PF12867">
    <property type="entry name" value="DinB_2"/>
    <property type="match status" value="1"/>
</dbReference>
<organism evidence="2 3">
    <name type="scientific">Humisphaera borealis</name>
    <dbReference type="NCBI Taxonomy" id="2807512"/>
    <lineage>
        <taxon>Bacteria</taxon>
        <taxon>Pseudomonadati</taxon>
        <taxon>Planctomycetota</taxon>
        <taxon>Phycisphaerae</taxon>
        <taxon>Tepidisphaerales</taxon>
        <taxon>Tepidisphaeraceae</taxon>
        <taxon>Humisphaera</taxon>
    </lineage>
</organism>
<dbReference type="KEGG" id="hbs:IPV69_08550"/>
<gene>
    <name evidence="2" type="ORF">IPV69_08550</name>
</gene>
<dbReference type="InterPro" id="IPR024775">
    <property type="entry name" value="DinB-like"/>
</dbReference>
<keyword evidence="3" id="KW-1185">Reference proteome</keyword>
<accession>A0A7M2X0X0</accession>
<evidence type="ECO:0000313" key="3">
    <source>
        <dbReference type="Proteomes" id="UP000593765"/>
    </source>
</evidence>
<dbReference type="SUPFAM" id="SSF109854">
    <property type="entry name" value="DinB/YfiT-like putative metalloenzymes"/>
    <property type="match status" value="1"/>
</dbReference>
<dbReference type="EMBL" id="CP063458">
    <property type="protein sequence ID" value="QOV91387.1"/>
    <property type="molecule type" value="Genomic_DNA"/>
</dbReference>
<dbReference type="AlphaFoldDB" id="A0A7M2X0X0"/>
<sequence>MSTTDHIFLGALSKLLVELFAGPPQGEAYILNQGDPGLLRQLESVSAEAASSRPMRGSTTVAAHVDHVTYGLSLLNRWAGGEANPWADADWSASWKRGVVSDLQWRKSRDELRQQAQLWEDRLAARADWDDMSAAGAISSAAHTAYHVGAIRQILAALGFKPY</sequence>
<name>A0A7M2X0X0_9BACT</name>
<dbReference type="Proteomes" id="UP000593765">
    <property type="component" value="Chromosome"/>
</dbReference>
<dbReference type="Gene3D" id="1.20.120.450">
    <property type="entry name" value="dinb family like domain"/>
    <property type="match status" value="1"/>
</dbReference>
<feature type="domain" description="DinB-like" evidence="1">
    <location>
        <begin position="40"/>
        <end position="136"/>
    </location>
</feature>